<proteinExistence type="predicted"/>
<keyword evidence="3" id="KW-1185">Reference proteome</keyword>
<protein>
    <recommendedName>
        <fullName evidence="4">Mitochondrial K+-H+ exchange-related-domain-containing protein</fullName>
    </recommendedName>
</protein>
<evidence type="ECO:0000313" key="2">
    <source>
        <dbReference type="EMBL" id="QIX00732.1"/>
    </source>
</evidence>
<feature type="compositionally biased region" description="Polar residues" evidence="1">
    <location>
        <begin position="206"/>
        <end position="218"/>
    </location>
</feature>
<evidence type="ECO:0000256" key="1">
    <source>
        <dbReference type="SAM" id="MobiDB-lite"/>
    </source>
</evidence>
<dbReference type="AlphaFoldDB" id="A0A6H0Y125"/>
<dbReference type="PANTHER" id="PTHR28062">
    <property type="entry name" value="K+-H+ EXCHANGE-LIKE PROTEIN"/>
    <property type="match status" value="1"/>
</dbReference>
<reference evidence="2 3" key="1">
    <citation type="journal article" date="2016" name="Sci. Rep.">
        <title>Peltaster fructicola genome reveals evolution from an invasive phytopathogen to an ectophytic parasite.</title>
        <authorList>
            <person name="Xu C."/>
            <person name="Chen H."/>
            <person name="Gleason M.L."/>
            <person name="Xu J.R."/>
            <person name="Liu H."/>
            <person name="Zhang R."/>
            <person name="Sun G."/>
        </authorList>
    </citation>
    <scope>NUCLEOTIDE SEQUENCE [LARGE SCALE GENOMIC DNA]</scope>
    <source>
        <strain evidence="2 3">LNHT1506</strain>
    </source>
</reference>
<dbReference type="GO" id="GO:1902600">
    <property type="term" value="P:proton transmembrane transport"/>
    <property type="evidence" value="ECO:0007669"/>
    <property type="project" value="TreeGrafter"/>
</dbReference>
<dbReference type="EMBL" id="CP051142">
    <property type="protein sequence ID" value="QIX00732.1"/>
    <property type="molecule type" value="Genomic_DNA"/>
</dbReference>
<gene>
    <name evidence="2" type="ORF">AMS68_006249</name>
</gene>
<accession>A0A6H0Y125</accession>
<evidence type="ECO:0008006" key="4">
    <source>
        <dbReference type="Google" id="ProtNLM"/>
    </source>
</evidence>
<sequence>MRIFLLPITTRQSRAIVYCERLHQTVAPGTKPPIAERIVNKATTTWNSWEKAEKGWQKRLVDFTNTTIFKRIPYQERALQSFPALNARTIKAINDKQLQFRCLYPGAFVKGDKVVDVLGQLAKERQAFHWQRLVYCLIGMPISAPFMIVPVIPNLPFYYLCYRAYCNWKALYGAKTLDHLVEKKLVGVEPSPKLDELYTAGLQQSPSIGASTQQARPTSTEKTERTQKVTTDGEEIMLLSRSTAQHIATAFVPELQSEVERAVEQVESALAKERGEEQAQARQEKDKTQ</sequence>
<dbReference type="InterPro" id="IPR018786">
    <property type="entry name" value="Mit_KHE1"/>
</dbReference>
<dbReference type="GO" id="GO:0006813">
    <property type="term" value="P:potassium ion transport"/>
    <property type="evidence" value="ECO:0007669"/>
    <property type="project" value="TreeGrafter"/>
</dbReference>
<dbReference type="GO" id="GO:0005743">
    <property type="term" value="C:mitochondrial inner membrane"/>
    <property type="evidence" value="ECO:0007669"/>
    <property type="project" value="TreeGrafter"/>
</dbReference>
<name>A0A6H0Y125_9PEZI</name>
<feature type="region of interest" description="Disordered" evidence="1">
    <location>
        <begin position="267"/>
        <end position="289"/>
    </location>
</feature>
<dbReference type="Proteomes" id="UP000503462">
    <property type="component" value="Chromosome 4"/>
</dbReference>
<dbReference type="Pfam" id="PF10173">
    <property type="entry name" value="Mit_KHE1"/>
    <property type="match status" value="1"/>
</dbReference>
<evidence type="ECO:0000313" key="3">
    <source>
        <dbReference type="Proteomes" id="UP000503462"/>
    </source>
</evidence>
<feature type="region of interest" description="Disordered" evidence="1">
    <location>
        <begin position="206"/>
        <end position="229"/>
    </location>
</feature>
<dbReference type="PANTHER" id="PTHR28062:SF1">
    <property type="entry name" value="TRANSMEMBRANE PROTEIN"/>
    <property type="match status" value="1"/>
</dbReference>
<organism evidence="2 3">
    <name type="scientific">Peltaster fructicola</name>
    <dbReference type="NCBI Taxonomy" id="286661"/>
    <lineage>
        <taxon>Eukaryota</taxon>
        <taxon>Fungi</taxon>
        <taxon>Dikarya</taxon>
        <taxon>Ascomycota</taxon>
        <taxon>Pezizomycotina</taxon>
        <taxon>Dothideomycetes</taxon>
        <taxon>Dothideomycetes incertae sedis</taxon>
        <taxon>Peltaster</taxon>
    </lineage>
</organism>
<dbReference type="OrthoDB" id="5562676at2759"/>